<evidence type="ECO:0000256" key="2">
    <source>
        <dbReference type="ARBA" id="ARBA00022448"/>
    </source>
</evidence>
<dbReference type="InterPro" id="IPR027417">
    <property type="entry name" value="P-loop_NTPase"/>
</dbReference>
<dbReference type="InterPro" id="IPR003439">
    <property type="entry name" value="ABC_transporter-like_ATP-bd"/>
</dbReference>
<dbReference type="KEGG" id="rhg:EXZ61_07955"/>
<keyword evidence="2" id="KW-0813">Transport</keyword>
<keyword evidence="3" id="KW-1003">Cell membrane</keyword>
<evidence type="ECO:0000256" key="1">
    <source>
        <dbReference type="ARBA" id="ARBA00005417"/>
    </source>
</evidence>
<gene>
    <name evidence="7" type="ORF">EXZ61_07955</name>
</gene>
<dbReference type="GO" id="GO:0016887">
    <property type="term" value="F:ATP hydrolysis activity"/>
    <property type="evidence" value="ECO:0007669"/>
    <property type="project" value="InterPro"/>
</dbReference>
<dbReference type="PANTHER" id="PTHR42794">
    <property type="entry name" value="HEMIN IMPORT ATP-BINDING PROTEIN HMUV"/>
    <property type="match status" value="1"/>
</dbReference>
<proteinExistence type="inferred from homology"/>
<protein>
    <submittedName>
        <fullName evidence="7">ABC transporter ATP-binding protein</fullName>
    </submittedName>
</protein>
<dbReference type="CDD" id="cd03214">
    <property type="entry name" value="ABC_Iron-Siderophores_B12_Hemin"/>
    <property type="match status" value="1"/>
</dbReference>
<keyword evidence="8" id="KW-1185">Reference proteome</keyword>
<dbReference type="RefSeq" id="WP_142810707.1">
    <property type="nucleotide sequence ID" value="NZ_CP036282.1"/>
</dbReference>
<dbReference type="FunFam" id="3.40.50.300:FF:000134">
    <property type="entry name" value="Iron-enterobactin ABC transporter ATP-binding protein"/>
    <property type="match status" value="1"/>
</dbReference>
<dbReference type="Pfam" id="PF00005">
    <property type="entry name" value="ABC_tran"/>
    <property type="match status" value="1"/>
</dbReference>
<organism evidence="7 8">
    <name type="scientific">Rhodoferax aquaticus</name>
    <dbReference type="NCBI Taxonomy" id="2527691"/>
    <lineage>
        <taxon>Bacteria</taxon>
        <taxon>Pseudomonadati</taxon>
        <taxon>Pseudomonadota</taxon>
        <taxon>Betaproteobacteria</taxon>
        <taxon>Burkholderiales</taxon>
        <taxon>Comamonadaceae</taxon>
        <taxon>Rhodoferax</taxon>
    </lineage>
</organism>
<sequence>MFTALPPIPLPAQPELQLDNASLLRQGKRVVNSVSLTVPFGAHVALVGPNGSGKTTLLQVMAGRLAPSQGRVLIGGVDLARLSGNQRAQQIAVVHQHEQVHGQLRVRDYVALGRTPHAQVSHDESAAVVSRAVQRCRLQPLLDRPMRTLSGGEQQRAAIARALAQEPRILLLDEPTNHLDLRTRADMLDLLTELGVTVIAALHELSLVQRFAHRVVVLGEGRVVAQGEPSQVLTQELVHGHFGMDVFYLPLPHREQDIAVFESPQTAKGADSVPRATVREPVAETLA</sequence>
<keyword evidence="4" id="KW-0547">Nucleotide-binding</keyword>
<dbReference type="GO" id="GO:0005524">
    <property type="term" value="F:ATP binding"/>
    <property type="evidence" value="ECO:0007669"/>
    <property type="project" value="UniProtKB-KW"/>
</dbReference>
<dbReference type="PROSITE" id="PS50893">
    <property type="entry name" value="ABC_TRANSPORTER_2"/>
    <property type="match status" value="1"/>
</dbReference>
<dbReference type="Proteomes" id="UP000317365">
    <property type="component" value="Chromosome"/>
</dbReference>
<comment type="similarity">
    <text evidence="1">Belongs to the ABC transporter superfamily.</text>
</comment>
<reference evidence="8" key="1">
    <citation type="submission" date="2019-02" db="EMBL/GenBank/DDBJ databases">
        <title>Complete genome sequence of Rhodoferax sp. Gr-4.</title>
        <authorList>
            <person name="Jin L."/>
        </authorList>
    </citation>
    <scope>NUCLEOTIDE SEQUENCE [LARGE SCALE GENOMIC DNA]</scope>
    <source>
        <strain evidence="8">Gr-4</strain>
    </source>
</reference>
<name>A0A515EN58_9BURK</name>
<evidence type="ECO:0000313" key="7">
    <source>
        <dbReference type="EMBL" id="QDL54107.1"/>
    </source>
</evidence>
<accession>A0A515EN58</accession>
<keyword evidence="5 7" id="KW-0067">ATP-binding</keyword>
<dbReference type="InterPro" id="IPR003593">
    <property type="entry name" value="AAA+_ATPase"/>
</dbReference>
<keyword evidence="3" id="KW-0472">Membrane</keyword>
<evidence type="ECO:0000259" key="6">
    <source>
        <dbReference type="PROSITE" id="PS50893"/>
    </source>
</evidence>
<dbReference type="PROSITE" id="PS00211">
    <property type="entry name" value="ABC_TRANSPORTER_1"/>
    <property type="match status" value="1"/>
</dbReference>
<dbReference type="AlphaFoldDB" id="A0A515EN58"/>
<evidence type="ECO:0000256" key="4">
    <source>
        <dbReference type="ARBA" id="ARBA00022741"/>
    </source>
</evidence>
<feature type="domain" description="ABC transporter" evidence="6">
    <location>
        <begin position="16"/>
        <end position="245"/>
    </location>
</feature>
<dbReference type="PANTHER" id="PTHR42794:SF2">
    <property type="entry name" value="ABC TRANSPORTER ATP-BINDING PROTEIN"/>
    <property type="match status" value="1"/>
</dbReference>
<reference evidence="8" key="2">
    <citation type="journal article" date="2020" name="Int. J. Syst. Evol. Microbiol.">
        <title>Genomic insights into a novel species Rhodoferax aquaticus sp. nov., isolated from freshwater.</title>
        <authorList>
            <person name="Li T."/>
            <person name="Zhuo Y."/>
            <person name="Jin C.Z."/>
            <person name="Wu X."/>
            <person name="Ko S.R."/>
            <person name="Jin F.J."/>
            <person name="Ahn C.Y."/>
            <person name="Oh H.M."/>
            <person name="Lee H.G."/>
            <person name="Jin L."/>
        </authorList>
    </citation>
    <scope>NUCLEOTIDE SEQUENCE [LARGE SCALE GENOMIC DNA]</scope>
    <source>
        <strain evidence="8">Gr-4</strain>
    </source>
</reference>
<dbReference type="Gene3D" id="3.40.50.300">
    <property type="entry name" value="P-loop containing nucleotide triphosphate hydrolases"/>
    <property type="match status" value="1"/>
</dbReference>
<evidence type="ECO:0000256" key="5">
    <source>
        <dbReference type="ARBA" id="ARBA00022840"/>
    </source>
</evidence>
<evidence type="ECO:0000256" key="3">
    <source>
        <dbReference type="ARBA" id="ARBA00022475"/>
    </source>
</evidence>
<dbReference type="SMART" id="SM00382">
    <property type="entry name" value="AAA"/>
    <property type="match status" value="1"/>
</dbReference>
<dbReference type="EMBL" id="CP036282">
    <property type="protein sequence ID" value="QDL54107.1"/>
    <property type="molecule type" value="Genomic_DNA"/>
</dbReference>
<dbReference type="InterPro" id="IPR017871">
    <property type="entry name" value="ABC_transporter-like_CS"/>
</dbReference>
<dbReference type="SUPFAM" id="SSF52540">
    <property type="entry name" value="P-loop containing nucleoside triphosphate hydrolases"/>
    <property type="match status" value="1"/>
</dbReference>
<evidence type="ECO:0000313" key="8">
    <source>
        <dbReference type="Proteomes" id="UP000317365"/>
    </source>
</evidence>